<dbReference type="AlphaFoldDB" id="A0A5C1QIB6"/>
<comment type="pathway">
    <text evidence="4">Amino-acid biosynthesis; L-leucine biosynthesis; L-leucine from 3-methyl-2-oxobutanoate: step 4/4.</text>
</comment>
<dbReference type="OrthoDB" id="9805628at2"/>
<proteinExistence type="inferred from homology"/>
<keyword evidence="7 12" id="KW-0663">Pyridoxal phosphate</keyword>
<dbReference type="PANTHER" id="PTHR42743:SF11">
    <property type="entry name" value="AMINODEOXYCHORISMATE LYASE"/>
    <property type="match status" value="1"/>
</dbReference>
<protein>
    <recommendedName>
        <fullName evidence="6">branched-chain-amino-acid transaminase</fullName>
        <ecNumber evidence="6">2.6.1.42</ecNumber>
    </recommendedName>
</protein>
<evidence type="ECO:0000256" key="9">
    <source>
        <dbReference type="ARBA" id="ARBA00048798"/>
    </source>
</evidence>
<evidence type="ECO:0000256" key="6">
    <source>
        <dbReference type="ARBA" id="ARBA00013053"/>
    </source>
</evidence>
<comment type="similarity">
    <text evidence="5 11">Belongs to the class-IV pyridoxal-phosphate-dependent aminotransferase family.</text>
</comment>
<comment type="pathway">
    <text evidence="3">Amino-acid biosynthesis; L-valine biosynthesis; L-valine from pyruvate: step 4/4.</text>
</comment>
<comment type="pathway">
    <text evidence="2">Amino-acid biosynthesis; L-isoleucine biosynthesis; L-isoleucine from 2-oxobutanoate: step 4/4.</text>
</comment>
<dbReference type="InterPro" id="IPR043132">
    <property type="entry name" value="BCAT-like_C"/>
</dbReference>
<dbReference type="EC" id="2.6.1.42" evidence="6"/>
<dbReference type="InterPro" id="IPR001544">
    <property type="entry name" value="Aminotrans_IV"/>
</dbReference>
<comment type="catalytic activity">
    <reaction evidence="8">
        <text>L-valine + 2-oxoglutarate = 3-methyl-2-oxobutanoate + L-glutamate</text>
        <dbReference type="Rhea" id="RHEA:24813"/>
        <dbReference type="ChEBI" id="CHEBI:11851"/>
        <dbReference type="ChEBI" id="CHEBI:16810"/>
        <dbReference type="ChEBI" id="CHEBI:29985"/>
        <dbReference type="ChEBI" id="CHEBI:57762"/>
        <dbReference type="EC" id="2.6.1.42"/>
    </reaction>
</comment>
<evidence type="ECO:0000256" key="10">
    <source>
        <dbReference type="ARBA" id="ARBA00049229"/>
    </source>
</evidence>
<accession>A0A5C1QIB6</accession>
<evidence type="ECO:0000256" key="1">
    <source>
        <dbReference type="ARBA" id="ARBA00001933"/>
    </source>
</evidence>
<sequence>MKIIFNNRVLDENDRCISPLCSGFNFGEGFFTTIKVIENNILHLNYHLERIEMSIIFFNFNLPKLNFENLIKTVLRENNLNSARVKIVIFKDLERVSFLISTTKLPYKSMVHELQVSKKIRGNDPIYNYKSLNYYNNLQNSNTIFKDHKERLLETGIANIFLINGESILTPPATLPLLPGVIRTHLLSLKNIGGYTIFEKEIYTEDLKSCDGFFITNSIRGIEVVSRIDSLRIPTDRVKNIQGLLKL</sequence>
<dbReference type="InterPro" id="IPR050571">
    <property type="entry name" value="Class-IV_PLP-Dep_Aminotrnsfr"/>
</dbReference>
<evidence type="ECO:0000256" key="5">
    <source>
        <dbReference type="ARBA" id="ARBA00009320"/>
    </source>
</evidence>
<dbReference type="RefSeq" id="WP_149569226.1">
    <property type="nucleotide sequence ID" value="NZ_CP035807.1"/>
</dbReference>
<reference evidence="13 14" key="1">
    <citation type="submission" date="2019-02" db="EMBL/GenBank/DDBJ databases">
        <authorList>
            <person name="Fomenkov A."/>
            <person name="Dubinina G."/>
            <person name="Grabovich M."/>
            <person name="Vincze T."/>
            <person name="Roberts R.J."/>
        </authorList>
    </citation>
    <scope>NUCLEOTIDE SEQUENCE [LARGE SCALE GENOMIC DNA]</scope>
    <source>
        <strain evidence="13 14">P</strain>
    </source>
</reference>
<dbReference type="Gene3D" id="3.30.470.10">
    <property type="match status" value="1"/>
</dbReference>
<dbReference type="KEGG" id="sper:EW093_15230"/>
<name>A0A5C1QIB6_9SPIO</name>
<organism evidence="13 14">
    <name type="scientific">Thiospirochaeta perfilievii</name>
    <dbReference type="NCBI Taxonomy" id="252967"/>
    <lineage>
        <taxon>Bacteria</taxon>
        <taxon>Pseudomonadati</taxon>
        <taxon>Spirochaetota</taxon>
        <taxon>Spirochaetia</taxon>
        <taxon>Spirochaetales</taxon>
        <taxon>Spirochaetaceae</taxon>
        <taxon>Thiospirochaeta</taxon>
    </lineage>
</organism>
<evidence type="ECO:0000256" key="2">
    <source>
        <dbReference type="ARBA" id="ARBA00004824"/>
    </source>
</evidence>
<dbReference type="InterPro" id="IPR036038">
    <property type="entry name" value="Aminotransferase-like"/>
</dbReference>
<dbReference type="GO" id="GO:0004084">
    <property type="term" value="F:branched-chain-amino-acid transaminase activity"/>
    <property type="evidence" value="ECO:0007669"/>
    <property type="project" value="UniProtKB-EC"/>
</dbReference>
<evidence type="ECO:0000313" key="14">
    <source>
        <dbReference type="Proteomes" id="UP000323824"/>
    </source>
</evidence>
<evidence type="ECO:0000256" key="8">
    <source>
        <dbReference type="ARBA" id="ARBA00048212"/>
    </source>
</evidence>
<dbReference type="Pfam" id="PF01063">
    <property type="entry name" value="Aminotran_4"/>
    <property type="match status" value="1"/>
</dbReference>
<dbReference type="Gene3D" id="3.20.10.10">
    <property type="entry name" value="D-amino Acid Aminotransferase, subunit A, domain 2"/>
    <property type="match status" value="1"/>
</dbReference>
<dbReference type="GO" id="GO:0046394">
    <property type="term" value="P:carboxylic acid biosynthetic process"/>
    <property type="evidence" value="ECO:0007669"/>
    <property type="project" value="UniProtKB-ARBA"/>
</dbReference>
<dbReference type="InterPro" id="IPR018300">
    <property type="entry name" value="Aminotrans_IV_CS"/>
</dbReference>
<keyword evidence="14" id="KW-1185">Reference proteome</keyword>
<evidence type="ECO:0000256" key="7">
    <source>
        <dbReference type="ARBA" id="ARBA00022898"/>
    </source>
</evidence>
<comment type="catalytic activity">
    <reaction evidence="10">
        <text>L-leucine + 2-oxoglutarate = 4-methyl-2-oxopentanoate + L-glutamate</text>
        <dbReference type="Rhea" id="RHEA:18321"/>
        <dbReference type="ChEBI" id="CHEBI:16810"/>
        <dbReference type="ChEBI" id="CHEBI:17865"/>
        <dbReference type="ChEBI" id="CHEBI:29985"/>
        <dbReference type="ChEBI" id="CHEBI:57427"/>
        <dbReference type="EC" id="2.6.1.42"/>
    </reaction>
</comment>
<evidence type="ECO:0000313" key="13">
    <source>
        <dbReference type="EMBL" id="QEN05992.1"/>
    </source>
</evidence>
<evidence type="ECO:0000256" key="3">
    <source>
        <dbReference type="ARBA" id="ARBA00004931"/>
    </source>
</evidence>
<evidence type="ECO:0000256" key="12">
    <source>
        <dbReference type="RuleBase" id="RU004516"/>
    </source>
</evidence>
<dbReference type="PROSITE" id="PS00770">
    <property type="entry name" value="AA_TRANSFER_CLASS_4"/>
    <property type="match status" value="1"/>
</dbReference>
<evidence type="ECO:0000256" key="11">
    <source>
        <dbReference type="RuleBase" id="RU004106"/>
    </source>
</evidence>
<evidence type="ECO:0000256" key="4">
    <source>
        <dbReference type="ARBA" id="ARBA00005072"/>
    </source>
</evidence>
<dbReference type="PANTHER" id="PTHR42743">
    <property type="entry name" value="AMINO-ACID AMINOTRANSFERASE"/>
    <property type="match status" value="1"/>
</dbReference>
<dbReference type="SUPFAM" id="SSF56752">
    <property type="entry name" value="D-aminoacid aminotransferase-like PLP-dependent enzymes"/>
    <property type="match status" value="1"/>
</dbReference>
<dbReference type="InterPro" id="IPR043131">
    <property type="entry name" value="BCAT-like_N"/>
</dbReference>
<dbReference type="EMBL" id="CP035807">
    <property type="protein sequence ID" value="QEN05992.1"/>
    <property type="molecule type" value="Genomic_DNA"/>
</dbReference>
<gene>
    <name evidence="13" type="ORF">EW093_15230</name>
</gene>
<dbReference type="Proteomes" id="UP000323824">
    <property type="component" value="Chromosome"/>
</dbReference>
<comment type="catalytic activity">
    <reaction evidence="9">
        <text>L-isoleucine + 2-oxoglutarate = (S)-3-methyl-2-oxopentanoate + L-glutamate</text>
        <dbReference type="Rhea" id="RHEA:24801"/>
        <dbReference type="ChEBI" id="CHEBI:16810"/>
        <dbReference type="ChEBI" id="CHEBI:29985"/>
        <dbReference type="ChEBI" id="CHEBI:35146"/>
        <dbReference type="ChEBI" id="CHEBI:58045"/>
        <dbReference type="EC" id="2.6.1.42"/>
    </reaction>
</comment>
<reference evidence="13 14" key="2">
    <citation type="submission" date="2019-09" db="EMBL/GenBank/DDBJ databases">
        <title>Complete Genome Sequence and Methylome Analysis of free living Spirochaetas.</title>
        <authorList>
            <person name="Leshcheva N."/>
            <person name="Mikheeva N."/>
        </authorList>
    </citation>
    <scope>NUCLEOTIDE SEQUENCE [LARGE SCALE GENOMIC DNA]</scope>
    <source>
        <strain evidence="13 14">P</strain>
    </source>
</reference>
<comment type="cofactor">
    <cofactor evidence="1 12">
        <name>pyridoxal 5'-phosphate</name>
        <dbReference type="ChEBI" id="CHEBI:597326"/>
    </cofactor>
</comment>